<feature type="transmembrane region" description="Helical" evidence="1">
    <location>
        <begin position="78"/>
        <end position="98"/>
    </location>
</feature>
<comment type="caution">
    <text evidence="2">The sequence shown here is derived from an EMBL/GenBank/DDBJ whole genome shotgun (WGS) entry which is preliminary data.</text>
</comment>
<accession>A0AAV5WIT7</accession>
<feature type="transmembrane region" description="Helical" evidence="1">
    <location>
        <begin position="24"/>
        <end position="57"/>
    </location>
</feature>
<keyword evidence="3" id="KW-1185">Reference proteome</keyword>
<feature type="transmembrane region" description="Helical" evidence="1">
    <location>
        <begin position="118"/>
        <end position="140"/>
    </location>
</feature>
<dbReference type="AlphaFoldDB" id="A0AAV5WIT7"/>
<dbReference type="Proteomes" id="UP001432322">
    <property type="component" value="Unassembled WGS sequence"/>
</dbReference>
<evidence type="ECO:0000256" key="1">
    <source>
        <dbReference type="SAM" id="Phobius"/>
    </source>
</evidence>
<sequence length="168" mass="18855">SSPSLNSRFFPSTMPFDRETRFAIGAWVCLLLAWIPAFFFNLLSFEITGTLFQILLVPMGMLTEKFRDASELLTTMHVQFVTMSITLVGSFMMEHLMTTQVVSQAPGELWTPLFLGKFTNASAAMLFMFPVYFTIVRAAATRPALRRSCRSAVRTSSSCLLPCSQARQ</sequence>
<reference evidence="2" key="1">
    <citation type="submission" date="2023-10" db="EMBL/GenBank/DDBJ databases">
        <title>Genome assembly of Pristionchus species.</title>
        <authorList>
            <person name="Yoshida K."/>
            <person name="Sommer R.J."/>
        </authorList>
    </citation>
    <scope>NUCLEOTIDE SEQUENCE</scope>
    <source>
        <strain evidence="2">RS5133</strain>
    </source>
</reference>
<organism evidence="2 3">
    <name type="scientific">Pristionchus fissidentatus</name>
    <dbReference type="NCBI Taxonomy" id="1538716"/>
    <lineage>
        <taxon>Eukaryota</taxon>
        <taxon>Metazoa</taxon>
        <taxon>Ecdysozoa</taxon>
        <taxon>Nematoda</taxon>
        <taxon>Chromadorea</taxon>
        <taxon>Rhabditida</taxon>
        <taxon>Rhabditina</taxon>
        <taxon>Diplogasteromorpha</taxon>
        <taxon>Diplogasteroidea</taxon>
        <taxon>Neodiplogasteridae</taxon>
        <taxon>Pristionchus</taxon>
    </lineage>
</organism>
<evidence type="ECO:0008006" key="4">
    <source>
        <dbReference type="Google" id="ProtNLM"/>
    </source>
</evidence>
<feature type="non-terminal residue" evidence="2">
    <location>
        <position position="1"/>
    </location>
</feature>
<evidence type="ECO:0000313" key="3">
    <source>
        <dbReference type="Proteomes" id="UP001432322"/>
    </source>
</evidence>
<dbReference type="EMBL" id="BTSY01000005">
    <property type="protein sequence ID" value="GMT30629.1"/>
    <property type="molecule type" value="Genomic_DNA"/>
</dbReference>
<keyword evidence="1" id="KW-0812">Transmembrane</keyword>
<evidence type="ECO:0000313" key="2">
    <source>
        <dbReference type="EMBL" id="GMT30629.1"/>
    </source>
</evidence>
<keyword evidence="1" id="KW-0472">Membrane</keyword>
<name>A0AAV5WIT7_9BILA</name>
<keyword evidence="1" id="KW-1133">Transmembrane helix</keyword>
<protein>
    <recommendedName>
        <fullName evidence="4">G protein-coupled receptor</fullName>
    </recommendedName>
</protein>
<proteinExistence type="predicted"/>
<gene>
    <name evidence="2" type="ORF">PFISCL1PPCAC_21926</name>
</gene>